<dbReference type="Pfam" id="PF00460">
    <property type="entry name" value="Flg_bb_rod"/>
    <property type="match status" value="1"/>
</dbReference>
<evidence type="ECO:0000313" key="11">
    <source>
        <dbReference type="EMBL" id="ANF98492.1"/>
    </source>
</evidence>
<keyword evidence="11" id="KW-0966">Cell projection</keyword>
<dbReference type="Pfam" id="PF06429">
    <property type="entry name" value="Flg_bbr_C"/>
    <property type="match status" value="1"/>
</dbReference>
<dbReference type="OrthoDB" id="9802553at2"/>
<dbReference type="Pfam" id="PF22638">
    <property type="entry name" value="FlgK_D1"/>
    <property type="match status" value="1"/>
</dbReference>
<organism evidence="11 12">
    <name type="scientific">Paenibacillus bovis</name>
    <dbReference type="NCBI Taxonomy" id="1616788"/>
    <lineage>
        <taxon>Bacteria</taxon>
        <taxon>Bacillati</taxon>
        <taxon>Bacillota</taxon>
        <taxon>Bacilli</taxon>
        <taxon>Bacillales</taxon>
        <taxon>Paenibacillaceae</taxon>
        <taxon>Paenibacillus</taxon>
    </lineage>
</organism>
<feature type="domain" description="Flagellar basal body rod protein N-terminal" evidence="8">
    <location>
        <begin position="9"/>
        <end position="37"/>
    </location>
</feature>
<dbReference type="PANTHER" id="PTHR30033:SF1">
    <property type="entry name" value="FLAGELLAR HOOK-ASSOCIATED PROTEIN 1"/>
    <property type="match status" value="1"/>
</dbReference>
<keyword evidence="12" id="KW-1185">Reference proteome</keyword>
<dbReference type="GO" id="GO:0005198">
    <property type="term" value="F:structural molecule activity"/>
    <property type="evidence" value="ECO:0007669"/>
    <property type="project" value="UniProtKB-UniRule"/>
</dbReference>
<accession>A0A172ZM57</accession>
<evidence type="ECO:0000259" key="9">
    <source>
        <dbReference type="Pfam" id="PF06429"/>
    </source>
</evidence>
<dbReference type="SUPFAM" id="SSF64518">
    <property type="entry name" value="Phase 1 flagellin"/>
    <property type="match status" value="1"/>
</dbReference>
<dbReference type="Proteomes" id="UP000078148">
    <property type="component" value="Chromosome"/>
</dbReference>
<reference evidence="11 12" key="2">
    <citation type="journal article" date="2016" name="Int. J. Syst. Evol. Microbiol.">
        <title>Paenibacillus bovis sp. nov., isolated from raw yak (Bos grunniens) milk.</title>
        <authorList>
            <person name="Gao C."/>
            <person name="Han J."/>
            <person name="Liu Z."/>
            <person name="Xu X."/>
            <person name="Hang F."/>
            <person name="Wu Z."/>
        </authorList>
    </citation>
    <scope>NUCLEOTIDE SEQUENCE [LARGE SCALE GENOMIC DNA]</scope>
    <source>
        <strain evidence="11 12">BD3526</strain>
    </source>
</reference>
<evidence type="ECO:0000256" key="1">
    <source>
        <dbReference type="ARBA" id="ARBA00004365"/>
    </source>
</evidence>
<evidence type="ECO:0000313" key="12">
    <source>
        <dbReference type="Proteomes" id="UP000078148"/>
    </source>
</evidence>
<keyword evidence="11" id="KW-0969">Cilium</keyword>
<dbReference type="PANTHER" id="PTHR30033">
    <property type="entry name" value="FLAGELLAR HOOK-ASSOCIATED PROTEIN 1"/>
    <property type="match status" value="1"/>
</dbReference>
<keyword evidence="11" id="KW-0282">Flagellum</keyword>
<evidence type="ECO:0000256" key="2">
    <source>
        <dbReference type="ARBA" id="ARBA00004613"/>
    </source>
</evidence>
<evidence type="ECO:0000259" key="10">
    <source>
        <dbReference type="Pfam" id="PF22638"/>
    </source>
</evidence>
<dbReference type="NCBIfam" id="TIGR02492">
    <property type="entry name" value="flgK_ends"/>
    <property type="match status" value="1"/>
</dbReference>
<dbReference type="InterPro" id="IPR010930">
    <property type="entry name" value="Flg_bb/hook_C_dom"/>
</dbReference>
<dbReference type="STRING" id="1616788.AR543_22525"/>
<dbReference type="GO" id="GO:0044780">
    <property type="term" value="P:bacterial-type flagellum assembly"/>
    <property type="evidence" value="ECO:0007669"/>
    <property type="project" value="InterPro"/>
</dbReference>
<dbReference type="InterPro" id="IPR001444">
    <property type="entry name" value="Flag_bb_rod_N"/>
</dbReference>
<dbReference type="KEGG" id="pbv:AR543_22525"/>
<feature type="domain" description="Flagellar basal-body/hook protein C-terminal" evidence="9">
    <location>
        <begin position="479"/>
        <end position="518"/>
    </location>
</feature>
<gene>
    <name evidence="7" type="primary">flgK</name>
    <name evidence="11" type="ORF">AR543_22525</name>
</gene>
<keyword evidence="6 7" id="KW-0975">Bacterial flagellum</keyword>
<dbReference type="GO" id="GO:0009424">
    <property type="term" value="C:bacterial-type flagellum hook"/>
    <property type="evidence" value="ECO:0007669"/>
    <property type="project" value="UniProtKB-UniRule"/>
</dbReference>
<dbReference type="RefSeq" id="WP_060536527.1">
    <property type="nucleotide sequence ID" value="NZ_CP013023.1"/>
</dbReference>
<evidence type="ECO:0000256" key="4">
    <source>
        <dbReference type="ARBA" id="ARBA00016244"/>
    </source>
</evidence>
<dbReference type="EMBL" id="CP013023">
    <property type="protein sequence ID" value="ANF98492.1"/>
    <property type="molecule type" value="Genomic_DNA"/>
</dbReference>
<feature type="domain" description="Flagellar hook-associated protein FlgK helical" evidence="10">
    <location>
        <begin position="102"/>
        <end position="297"/>
    </location>
</feature>
<evidence type="ECO:0000256" key="6">
    <source>
        <dbReference type="ARBA" id="ARBA00023143"/>
    </source>
</evidence>
<dbReference type="InterPro" id="IPR002371">
    <property type="entry name" value="FlgK"/>
</dbReference>
<name>A0A172ZM57_9BACL</name>
<evidence type="ECO:0000256" key="7">
    <source>
        <dbReference type="RuleBase" id="RU362065"/>
    </source>
</evidence>
<sequence>MTSTFHSIETAKRSVITQSTALNTTGHNIANANTEGYSRQTVKMSATRPIEAPGFSHSTGAGQIGTGVEATQVVRVRELFLDGQFRQENATLNSWTTRADSLSKIEEIFQDPSETGFSAVLKNFWDSWSDLSKDPDSLTARSVVKENALALTDSMNQISKQLTDYASDLTANVTNTASEVQGYVNSIANLNQSIVKVEALGDDANDLRDQRDLFVDKLSALVNINVTDTAQGYNVTMGGQSLVQGYTPTTVDAAFLNNAYEGGTLTGGEVHGMILSRDSYVAGYTNQLNQLANTIANGEVQVTFPKGSVMPEGTVVQVVNSDGTKTEKTYTGANRTLTSDTNVIVKGINGLQQMGYSMDTDASGAAKTGVPFFTSSDNGTLTAGSITVNPDIVNNLNAIATSMRVDANGKVIKGNNDMALITSQLTGAKFNNADGTQSATINSFYSTMVGQLGVQAQEANRQSDNSTTIVTQIDSRRQSVSGVSVDEEMSNLLKFQHAYSAAARFMTTYDQLLDKLINSTGLVGR</sequence>
<evidence type="ECO:0000256" key="5">
    <source>
        <dbReference type="ARBA" id="ARBA00022525"/>
    </source>
</evidence>
<dbReference type="AlphaFoldDB" id="A0A172ZM57"/>
<evidence type="ECO:0000256" key="3">
    <source>
        <dbReference type="ARBA" id="ARBA00009677"/>
    </source>
</evidence>
<proteinExistence type="inferred from homology"/>
<protein>
    <recommendedName>
        <fullName evidence="4 7">Flagellar hook-associated protein 1</fullName>
        <shortName evidence="7">HAP1</shortName>
    </recommendedName>
</protein>
<dbReference type="PRINTS" id="PR01005">
    <property type="entry name" value="FLGHOOKAP1"/>
</dbReference>
<evidence type="ECO:0000259" key="8">
    <source>
        <dbReference type="Pfam" id="PF00460"/>
    </source>
</evidence>
<comment type="subcellular location">
    <subcellularLocation>
        <location evidence="1 7">Bacterial flagellum</location>
    </subcellularLocation>
    <subcellularLocation>
        <location evidence="2 7">Secreted</location>
    </subcellularLocation>
</comment>
<reference evidence="12" key="1">
    <citation type="submission" date="2015-10" db="EMBL/GenBank/DDBJ databases">
        <title>Genome of Paenibacillus bovis sp. nov.</title>
        <authorList>
            <person name="Wu Z."/>
            <person name="Gao C."/>
            <person name="Liu Z."/>
            <person name="Zheng H."/>
        </authorList>
    </citation>
    <scope>NUCLEOTIDE SEQUENCE [LARGE SCALE GENOMIC DNA]</scope>
    <source>
        <strain evidence="12">BD3526</strain>
    </source>
</reference>
<keyword evidence="5 7" id="KW-0964">Secreted</keyword>
<dbReference type="InterPro" id="IPR053927">
    <property type="entry name" value="FlgK_helical"/>
</dbReference>
<comment type="similarity">
    <text evidence="3 7">Belongs to the flagella basal body rod proteins family.</text>
</comment>
<dbReference type="GO" id="GO:0005576">
    <property type="term" value="C:extracellular region"/>
    <property type="evidence" value="ECO:0007669"/>
    <property type="project" value="UniProtKB-SubCell"/>
</dbReference>